<dbReference type="InterPro" id="IPR052474">
    <property type="entry name" value="UDP-GlcNAc_transferase"/>
</dbReference>
<feature type="compositionally biased region" description="Basic and acidic residues" evidence="8">
    <location>
        <begin position="96"/>
        <end position="107"/>
    </location>
</feature>
<feature type="domain" description="INO80 complex subunit B-like conserved region" evidence="9">
    <location>
        <begin position="138"/>
        <end position="227"/>
    </location>
</feature>
<evidence type="ECO:0000259" key="9">
    <source>
        <dbReference type="SMART" id="SM01406"/>
    </source>
</evidence>
<evidence type="ECO:0000313" key="11">
    <source>
        <dbReference type="Proteomes" id="UP000788993"/>
    </source>
</evidence>
<evidence type="ECO:0000256" key="6">
    <source>
        <dbReference type="ARBA" id="ARBA00048184"/>
    </source>
</evidence>
<dbReference type="SUPFAM" id="SSF53756">
    <property type="entry name" value="UDP-Glycosyltransferase/glycogen phosphorylase"/>
    <property type="match status" value="1"/>
</dbReference>
<accession>A0A9P8P4X9</accession>
<evidence type="ECO:0000313" key="10">
    <source>
        <dbReference type="EMBL" id="KAH3665297.1"/>
    </source>
</evidence>
<dbReference type="InterPro" id="IPR007235">
    <property type="entry name" value="Glyco_trans_28_C"/>
</dbReference>
<dbReference type="GO" id="GO:0006488">
    <property type="term" value="P:dolichol-linked oligosaccharide biosynthetic process"/>
    <property type="evidence" value="ECO:0007669"/>
    <property type="project" value="TreeGrafter"/>
</dbReference>
<feature type="compositionally biased region" description="Acidic residues" evidence="8">
    <location>
        <begin position="7"/>
        <end position="37"/>
    </location>
</feature>
<comment type="subcellular location">
    <subcellularLocation>
        <location evidence="7">Endoplasmic reticulum</location>
    </subcellularLocation>
</comment>
<dbReference type="SMART" id="SM01406">
    <property type="entry name" value="PAPA-1"/>
    <property type="match status" value="1"/>
</dbReference>
<comment type="function">
    <text evidence="4 7">Involved in protein N-glycosylation. Essential for the second step of the dolichol-linked oligosaccharide pathway.</text>
</comment>
<dbReference type="EC" id="2.4.1.141" evidence="2 7"/>
<reference evidence="10" key="1">
    <citation type="journal article" date="2021" name="Open Biol.">
        <title>Shared evolutionary footprints suggest mitochondrial oxidative damage underlies multiple complex I losses in fungi.</title>
        <authorList>
            <person name="Schikora-Tamarit M.A."/>
            <person name="Marcet-Houben M."/>
            <person name="Nosek J."/>
            <person name="Gabaldon T."/>
        </authorList>
    </citation>
    <scope>NUCLEOTIDE SEQUENCE</scope>
    <source>
        <strain evidence="10">NCAIM Y.01608</strain>
    </source>
</reference>
<evidence type="ECO:0000256" key="4">
    <source>
        <dbReference type="ARBA" id="ARBA00024804"/>
    </source>
</evidence>
<comment type="similarity">
    <text evidence="7">Belongs to the glycosyltransferase 28 family.</text>
</comment>
<evidence type="ECO:0000256" key="1">
    <source>
        <dbReference type="ARBA" id="ARBA00011198"/>
    </source>
</evidence>
<dbReference type="Pfam" id="PF04795">
    <property type="entry name" value="PAPA-1"/>
    <property type="match status" value="1"/>
</dbReference>
<dbReference type="GO" id="GO:0031011">
    <property type="term" value="C:Ino80 complex"/>
    <property type="evidence" value="ECO:0007669"/>
    <property type="project" value="InterPro"/>
</dbReference>
<dbReference type="Proteomes" id="UP000788993">
    <property type="component" value="Unassembled WGS sequence"/>
</dbReference>
<evidence type="ECO:0000256" key="3">
    <source>
        <dbReference type="ARBA" id="ARBA00017468"/>
    </source>
</evidence>
<gene>
    <name evidence="7" type="primary">ALG13</name>
    <name evidence="10" type="ORF">OGATHE_004113</name>
</gene>
<comment type="catalytic activity">
    <reaction evidence="6">
        <text>an N-acetyl-alpha-D-glucosaminyl-diphospho-di-trans,poly-cis-dolichol + UDP-N-acetyl-alpha-D-glucosamine = an N,N'-diacetylchitobiosyl-diphospho-di-trans,poly-cis-dolichol + UDP + H(+)</text>
        <dbReference type="Rhea" id="RHEA:23380"/>
        <dbReference type="Rhea" id="RHEA-COMP:19507"/>
        <dbReference type="Rhea" id="RHEA-COMP:19510"/>
        <dbReference type="ChEBI" id="CHEBI:15378"/>
        <dbReference type="ChEBI" id="CHEBI:57269"/>
        <dbReference type="ChEBI" id="CHEBI:57705"/>
        <dbReference type="ChEBI" id="CHEBI:58223"/>
        <dbReference type="ChEBI" id="CHEBI:58427"/>
        <dbReference type="EC" id="2.4.1.141"/>
    </reaction>
</comment>
<keyword evidence="7" id="KW-0256">Endoplasmic reticulum</keyword>
<dbReference type="EMBL" id="JAEUBD010001178">
    <property type="protein sequence ID" value="KAH3665297.1"/>
    <property type="molecule type" value="Genomic_DNA"/>
</dbReference>
<dbReference type="InterPro" id="IPR006880">
    <property type="entry name" value="INO80B_C"/>
</dbReference>
<dbReference type="GO" id="GO:0043541">
    <property type="term" value="C:UDP-N-acetylglucosamine transferase complex"/>
    <property type="evidence" value="ECO:0007669"/>
    <property type="project" value="TreeGrafter"/>
</dbReference>
<evidence type="ECO:0000256" key="2">
    <source>
        <dbReference type="ARBA" id="ARBA00012614"/>
    </source>
</evidence>
<evidence type="ECO:0000256" key="7">
    <source>
        <dbReference type="RuleBase" id="RU362128"/>
    </source>
</evidence>
<feature type="compositionally biased region" description="Acidic residues" evidence="8">
    <location>
        <begin position="71"/>
        <end position="85"/>
    </location>
</feature>
<feature type="region of interest" description="Disordered" evidence="8">
    <location>
        <begin position="1"/>
        <end position="134"/>
    </location>
</feature>
<dbReference type="Gene3D" id="3.40.50.2000">
    <property type="entry name" value="Glycogen Phosphorylase B"/>
    <property type="match status" value="1"/>
</dbReference>
<dbReference type="GO" id="GO:0004577">
    <property type="term" value="F:N-acetylglucosaminyldiphosphodolichol N-acetylglucosaminyltransferase activity"/>
    <property type="evidence" value="ECO:0007669"/>
    <property type="project" value="UniProtKB-EC"/>
</dbReference>
<keyword evidence="7" id="KW-0808">Transferase</keyword>
<dbReference type="PANTHER" id="PTHR47043:SF1">
    <property type="entry name" value="UDP-N-ACETYLGLUCOSAMINE TRANSFERASE SUBUNIT ALG13"/>
    <property type="match status" value="1"/>
</dbReference>
<dbReference type="AlphaFoldDB" id="A0A9P8P4X9"/>
<evidence type="ECO:0000256" key="5">
    <source>
        <dbReference type="ARBA" id="ARBA00032061"/>
    </source>
</evidence>
<sequence>MAKSDYESDELLDSEEDYELESEEEYEEYGQDEDEEEVIPKRRGRPLIEEAVVQEVGKRRRAAPRTYREPTEDELPYSEDLDESADGSSPPTDLARMTERQRAKYMEAAEEDSERQGSSELLELTNERSKKKQFTEEELQLRRLENARKRKNFTMKRLEMEKQDTLNKLLLKRADKVRNLKNLEGKEYGDEEPEPAEAPRRPYVLDKRFFALVLRLGYDRLVVQYGKSAAGRELVEKLTSEYTVRDNVFTVNRLEVQLLAFDPEIVKNYTAQSDLVISHGGTGSVLDTLRCNKKLVVLINTALADNHQLEIAEAFEQAGVLEYVRGGFSEFLEVVERVNCREFEPLAIPEGKVVERIIWS</sequence>
<organism evidence="10 11">
    <name type="scientific">Ogataea polymorpha</name>
    <dbReference type="NCBI Taxonomy" id="460523"/>
    <lineage>
        <taxon>Eukaryota</taxon>
        <taxon>Fungi</taxon>
        <taxon>Dikarya</taxon>
        <taxon>Ascomycota</taxon>
        <taxon>Saccharomycotina</taxon>
        <taxon>Pichiomycetes</taxon>
        <taxon>Pichiales</taxon>
        <taxon>Pichiaceae</taxon>
        <taxon>Ogataea</taxon>
    </lineage>
</organism>
<keyword evidence="11" id="KW-1185">Reference proteome</keyword>
<comment type="subunit">
    <text evidence="1 7">Heterodimer with ALG14 to form a functional enzyme.</text>
</comment>
<keyword evidence="7" id="KW-0328">Glycosyltransferase</keyword>
<proteinExistence type="inferred from homology"/>
<dbReference type="Pfam" id="PF04101">
    <property type="entry name" value="Glyco_tran_28_C"/>
    <property type="match status" value="1"/>
</dbReference>
<evidence type="ECO:0000256" key="8">
    <source>
        <dbReference type="SAM" id="MobiDB-lite"/>
    </source>
</evidence>
<reference evidence="10" key="2">
    <citation type="submission" date="2021-01" db="EMBL/GenBank/DDBJ databases">
        <authorList>
            <person name="Schikora-Tamarit M.A."/>
        </authorList>
    </citation>
    <scope>NUCLEOTIDE SEQUENCE</scope>
    <source>
        <strain evidence="10">NCAIM Y.01608</strain>
    </source>
</reference>
<protein>
    <recommendedName>
        <fullName evidence="3 7">UDP-N-acetylglucosamine transferase subunit ALG13</fullName>
        <ecNumber evidence="2 7">2.4.1.141</ecNumber>
    </recommendedName>
    <alternativeName>
        <fullName evidence="5 7">Asparagine-linked glycosylation protein 13</fullName>
    </alternativeName>
</protein>
<name>A0A9P8P4X9_9ASCO</name>
<dbReference type="PANTHER" id="PTHR47043">
    <property type="entry name" value="UDP-N-ACETYLGLUCOSAMINE TRANSFERASE SUBUNIT ALG13"/>
    <property type="match status" value="1"/>
</dbReference>
<feature type="compositionally biased region" description="Basic and acidic residues" evidence="8">
    <location>
        <begin position="125"/>
        <end position="134"/>
    </location>
</feature>
<comment type="caution">
    <text evidence="10">The sequence shown here is derived from an EMBL/GenBank/DDBJ whole genome shotgun (WGS) entry which is preliminary data.</text>
</comment>